<gene>
    <name evidence="1" type="ORF">FHR84_003994</name>
</gene>
<dbReference type="RefSeq" id="WP_425489965.1">
    <property type="nucleotide sequence ID" value="NZ_JACBYW010000008.1"/>
</dbReference>
<accession>A0A852Z280</accession>
<reference evidence="1 2" key="1">
    <citation type="submission" date="2020-07" db="EMBL/GenBank/DDBJ databases">
        <title>Genomic Encyclopedia of Type Strains, Phase III (KMG-III): the genomes of soil and plant-associated and newly described type strains.</title>
        <authorList>
            <person name="Whitman W."/>
        </authorList>
    </citation>
    <scope>NUCLEOTIDE SEQUENCE [LARGE SCALE GENOMIC DNA]</scope>
    <source>
        <strain evidence="1 2">CECT 8576</strain>
    </source>
</reference>
<keyword evidence="2" id="KW-1185">Reference proteome</keyword>
<sequence length="241" mass="26591">MLDSEVTIPEVAEAHAAALELRIRTLRLHRAVLRKVAGRGSTAPEEIRLVHKLAQLSADERRALINDFIDDTFGDLDLGPDFLPMMRGAVPELPEEPTQQQTEAWVELAELVQDPEFRDGLRRAATAQARAAAEVGRPSTDSNQSLATLLRQRVDAATEAGTEPRSPAARPVVDELVAAYARHTGQSDGPAFRPWLLELLESSGDRRYERYWRLLAVINGRPVPEEVAPAAEWLVAALRNG</sequence>
<dbReference type="AlphaFoldDB" id="A0A852Z280"/>
<evidence type="ECO:0000313" key="2">
    <source>
        <dbReference type="Proteomes" id="UP000548304"/>
    </source>
</evidence>
<dbReference type="EMBL" id="JACBYW010000008">
    <property type="protein sequence ID" value="NYH80628.1"/>
    <property type="molecule type" value="Genomic_DNA"/>
</dbReference>
<comment type="caution">
    <text evidence="1">The sequence shown here is derived from an EMBL/GenBank/DDBJ whole genome shotgun (WGS) entry which is preliminary data.</text>
</comment>
<organism evidence="1 2">
    <name type="scientific">Actinopolyspora biskrensis</name>
    <dbReference type="NCBI Taxonomy" id="1470178"/>
    <lineage>
        <taxon>Bacteria</taxon>
        <taxon>Bacillati</taxon>
        <taxon>Actinomycetota</taxon>
        <taxon>Actinomycetes</taxon>
        <taxon>Actinopolysporales</taxon>
        <taxon>Actinopolysporaceae</taxon>
        <taxon>Actinopolyspora</taxon>
    </lineage>
</organism>
<dbReference type="Proteomes" id="UP000548304">
    <property type="component" value="Unassembled WGS sequence"/>
</dbReference>
<protein>
    <submittedName>
        <fullName evidence="1">Uncharacterized protein</fullName>
    </submittedName>
</protein>
<proteinExistence type="predicted"/>
<evidence type="ECO:0000313" key="1">
    <source>
        <dbReference type="EMBL" id="NYH80628.1"/>
    </source>
</evidence>
<name>A0A852Z280_9ACTN</name>